<name>A0AAD1VNH4_PELCU</name>
<feature type="domain" description="Fibronectin type-III" evidence="13">
    <location>
        <begin position="425"/>
        <end position="517"/>
    </location>
</feature>
<dbReference type="SUPFAM" id="SSF49265">
    <property type="entry name" value="Fibronectin type III"/>
    <property type="match status" value="3"/>
</dbReference>
<dbReference type="Pfam" id="PF06328">
    <property type="entry name" value="Lep_receptor_Ig"/>
    <property type="match status" value="1"/>
</dbReference>
<proteinExistence type="inferred from homology"/>
<feature type="domain" description="Fibronectin type-III" evidence="13">
    <location>
        <begin position="227"/>
        <end position="324"/>
    </location>
</feature>
<evidence type="ECO:0000256" key="6">
    <source>
        <dbReference type="ARBA" id="ARBA00022989"/>
    </source>
</evidence>
<dbReference type="FunFam" id="2.60.40.10:FF:000465">
    <property type="entry name" value="Granulocyte colony-stimulating factor receptor"/>
    <property type="match status" value="1"/>
</dbReference>
<feature type="signal peptide" evidence="12">
    <location>
        <begin position="1"/>
        <end position="24"/>
    </location>
</feature>
<keyword evidence="6 11" id="KW-1133">Transmembrane helix</keyword>
<comment type="similarity">
    <text evidence="2">Belongs to the type I cytokine receptor family. Type 2 subfamily.</text>
</comment>
<feature type="domain" description="Fibronectin type-III" evidence="13">
    <location>
        <begin position="518"/>
        <end position="613"/>
    </location>
</feature>
<accession>A0AAD1VNH4</accession>
<dbReference type="GO" id="GO:0005886">
    <property type="term" value="C:plasma membrane"/>
    <property type="evidence" value="ECO:0007669"/>
    <property type="project" value="UniProtKB-ARBA"/>
</dbReference>
<dbReference type="CDD" id="cd00063">
    <property type="entry name" value="FN3"/>
    <property type="match status" value="3"/>
</dbReference>
<evidence type="ECO:0000256" key="12">
    <source>
        <dbReference type="SAM" id="SignalP"/>
    </source>
</evidence>
<evidence type="ECO:0000256" key="1">
    <source>
        <dbReference type="ARBA" id="ARBA00004479"/>
    </source>
</evidence>
<evidence type="ECO:0000256" key="2">
    <source>
        <dbReference type="ARBA" id="ARBA00008921"/>
    </source>
</evidence>
<dbReference type="AlphaFoldDB" id="A0AAD1VNH4"/>
<dbReference type="Proteomes" id="UP001295444">
    <property type="component" value="Chromosome 01"/>
</dbReference>
<feature type="chain" id="PRO_5041934588" evidence="12">
    <location>
        <begin position="25"/>
        <end position="645"/>
    </location>
</feature>
<dbReference type="SMART" id="SM00060">
    <property type="entry name" value="FN3"/>
    <property type="match status" value="3"/>
</dbReference>
<keyword evidence="15" id="KW-1185">Reference proteome</keyword>
<dbReference type="EMBL" id="OW240912">
    <property type="protein sequence ID" value="CAH2221898.1"/>
    <property type="molecule type" value="Genomic_DNA"/>
</dbReference>
<keyword evidence="7 11" id="KW-0472">Membrane</keyword>
<dbReference type="InterPro" id="IPR010457">
    <property type="entry name" value="IgC2-like_lig-bd"/>
</dbReference>
<keyword evidence="5" id="KW-0677">Repeat</keyword>
<dbReference type="PROSITE" id="PS50853">
    <property type="entry name" value="FN3"/>
    <property type="match status" value="3"/>
</dbReference>
<keyword evidence="8 14" id="KW-0675">Receptor</keyword>
<evidence type="ECO:0000256" key="9">
    <source>
        <dbReference type="ARBA" id="ARBA00023180"/>
    </source>
</evidence>
<keyword evidence="3 11" id="KW-0812">Transmembrane</keyword>
<evidence type="ECO:0000256" key="8">
    <source>
        <dbReference type="ARBA" id="ARBA00023170"/>
    </source>
</evidence>
<dbReference type="PANTHER" id="PTHR48423">
    <property type="entry name" value="INTERLEUKIN-27 RECEPTOR SUBUNIT ALPHA"/>
    <property type="match status" value="1"/>
</dbReference>
<dbReference type="Gene3D" id="2.60.40.10">
    <property type="entry name" value="Immunoglobulins"/>
    <property type="match status" value="5"/>
</dbReference>
<evidence type="ECO:0000313" key="14">
    <source>
        <dbReference type="EMBL" id="CAH2221898.1"/>
    </source>
</evidence>
<reference evidence="14" key="1">
    <citation type="submission" date="2022-03" db="EMBL/GenBank/DDBJ databases">
        <authorList>
            <person name="Alioto T."/>
            <person name="Alioto T."/>
            <person name="Gomez Garrido J."/>
        </authorList>
    </citation>
    <scope>NUCLEOTIDE SEQUENCE</scope>
</reference>
<dbReference type="InterPro" id="IPR013783">
    <property type="entry name" value="Ig-like_fold"/>
</dbReference>
<evidence type="ECO:0000256" key="7">
    <source>
        <dbReference type="ARBA" id="ARBA00023136"/>
    </source>
</evidence>
<dbReference type="InterPro" id="IPR003961">
    <property type="entry name" value="FN3_dom"/>
</dbReference>
<protein>
    <submittedName>
        <fullName evidence="14">Granulocyte colony-stimulating factor receptor</fullName>
    </submittedName>
</protein>
<keyword evidence="9" id="KW-0325">Glycoprotein</keyword>
<keyword evidence="10" id="KW-0393">Immunoglobulin domain</keyword>
<evidence type="ECO:0000256" key="5">
    <source>
        <dbReference type="ARBA" id="ARBA00022737"/>
    </source>
</evidence>
<dbReference type="InterPro" id="IPR036116">
    <property type="entry name" value="FN3_sf"/>
</dbReference>
<dbReference type="PANTHER" id="PTHR48423:SF1">
    <property type="entry name" value="INTERLEUKIN-27 RECEPTOR SUBUNIT ALPHA"/>
    <property type="match status" value="1"/>
</dbReference>
<dbReference type="Pfam" id="PF00041">
    <property type="entry name" value="fn3"/>
    <property type="match status" value="1"/>
</dbReference>
<dbReference type="InterPro" id="IPR036179">
    <property type="entry name" value="Ig-like_dom_sf"/>
</dbReference>
<dbReference type="SUPFAM" id="SSF48726">
    <property type="entry name" value="Immunoglobulin"/>
    <property type="match status" value="1"/>
</dbReference>
<evidence type="ECO:0000313" key="15">
    <source>
        <dbReference type="Proteomes" id="UP001295444"/>
    </source>
</evidence>
<evidence type="ECO:0000256" key="4">
    <source>
        <dbReference type="ARBA" id="ARBA00022729"/>
    </source>
</evidence>
<feature type="transmembrane region" description="Helical" evidence="11">
    <location>
        <begin position="619"/>
        <end position="641"/>
    </location>
</feature>
<sequence>MRKNWCIMLVGMMLLIFLPGGSQSCDSITVNSPLIFGSRLTATCTVSRTLCRGLEEDEFQFKWKLDNDFIPSSQYMHPFKNTTTVTLDNFNKSSALLSCYIIGASKRMQLIDRKDVKAGYPPSPPTNLSCLMNLFDDKLNCTWELGKDPLIQTNVTLSSIKATSKCEASPEVKENIIPKEYKTSALIPRKQFNLYKKLAVSVTVKNALGSATSTICLVPGHEVKLDPPVIEEATASVPGCVKLQWRNGKTGFYIVEQTYQLRYRKEDEKKWTEPADLGSGLNETSICGILSATKYHFQLRSIRASKTGVWSEWGHERTITTLESAPTGKLETWWKQTESKDGLQGRIQLLWKALKKHEANADHMWYVVKRSSGYGSNDAILCNTTALNCSFSPSIGVMGATVWAYNTAGHSQGTEITFSIKKGELGSNFQVFPNDNYSLRVEWETKPSAKGYILEWYESSNNPDIEINWKREPQWSRNSVLNENIKPFQLYIIKLFPLYEEGVGAPVQKEMYSRQRAPDLAPKLTLIRASKSQAELSWEPIPLESQHGFITGYTIYWTDPNGVELFADLKATSREYVIGNLDSLTVYKVVLSISTSGGSTNGTVMTIYTTLFDENEVNMLIMVLCLSFITIIIVTFILCIMKHER</sequence>
<evidence type="ECO:0000256" key="10">
    <source>
        <dbReference type="ARBA" id="ARBA00023319"/>
    </source>
</evidence>
<organism evidence="14 15">
    <name type="scientific">Pelobates cultripes</name>
    <name type="common">Western spadefoot toad</name>
    <dbReference type="NCBI Taxonomy" id="61616"/>
    <lineage>
        <taxon>Eukaryota</taxon>
        <taxon>Metazoa</taxon>
        <taxon>Chordata</taxon>
        <taxon>Craniata</taxon>
        <taxon>Vertebrata</taxon>
        <taxon>Euteleostomi</taxon>
        <taxon>Amphibia</taxon>
        <taxon>Batrachia</taxon>
        <taxon>Anura</taxon>
        <taxon>Pelobatoidea</taxon>
        <taxon>Pelobatidae</taxon>
        <taxon>Pelobates</taxon>
    </lineage>
</organism>
<keyword evidence="4 12" id="KW-0732">Signal</keyword>
<comment type="subcellular location">
    <subcellularLocation>
        <location evidence="1">Membrane</location>
        <topology evidence="1">Single-pass type I membrane protein</topology>
    </subcellularLocation>
</comment>
<dbReference type="PROSITE" id="PS51257">
    <property type="entry name" value="PROKAR_LIPOPROTEIN"/>
    <property type="match status" value="1"/>
</dbReference>
<evidence type="ECO:0000259" key="13">
    <source>
        <dbReference type="PROSITE" id="PS50853"/>
    </source>
</evidence>
<evidence type="ECO:0000256" key="3">
    <source>
        <dbReference type="ARBA" id="ARBA00022692"/>
    </source>
</evidence>
<dbReference type="InterPro" id="IPR052672">
    <property type="entry name" value="Type1_Cytokine_Rcpt_Type2"/>
</dbReference>
<evidence type="ECO:0000256" key="11">
    <source>
        <dbReference type="SAM" id="Phobius"/>
    </source>
</evidence>
<gene>
    <name evidence="14" type="ORF">PECUL_23A056401</name>
</gene>